<feature type="non-terminal residue" evidence="2">
    <location>
        <position position="1"/>
    </location>
</feature>
<evidence type="ECO:0000313" key="3">
    <source>
        <dbReference type="Proteomes" id="UP000601435"/>
    </source>
</evidence>
<keyword evidence="3" id="KW-1185">Reference proteome</keyword>
<sequence length="78" mass="8867">SSSNLESPRGPARDKWNFAERVLRSRSPSAGAEERSHRELQPAALTATKSETTEIHHRTGARRYSMHALERQRRRVGS</sequence>
<proteinExistence type="predicted"/>
<dbReference type="AlphaFoldDB" id="A0A812ZVC7"/>
<evidence type="ECO:0000313" key="2">
    <source>
        <dbReference type="EMBL" id="CAE7840023.1"/>
    </source>
</evidence>
<evidence type="ECO:0000256" key="1">
    <source>
        <dbReference type="SAM" id="MobiDB-lite"/>
    </source>
</evidence>
<organism evidence="2 3">
    <name type="scientific">Symbiodinium necroappetens</name>
    <dbReference type="NCBI Taxonomy" id="1628268"/>
    <lineage>
        <taxon>Eukaryota</taxon>
        <taxon>Sar</taxon>
        <taxon>Alveolata</taxon>
        <taxon>Dinophyceae</taxon>
        <taxon>Suessiales</taxon>
        <taxon>Symbiodiniaceae</taxon>
        <taxon>Symbiodinium</taxon>
    </lineage>
</organism>
<dbReference type="Proteomes" id="UP000601435">
    <property type="component" value="Unassembled WGS sequence"/>
</dbReference>
<accession>A0A812ZVC7</accession>
<reference evidence="2" key="1">
    <citation type="submission" date="2021-02" db="EMBL/GenBank/DDBJ databases">
        <authorList>
            <person name="Dougan E. K."/>
            <person name="Rhodes N."/>
            <person name="Thang M."/>
            <person name="Chan C."/>
        </authorList>
    </citation>
    <scope>NUCLEOTIDE SEQUENCE</scope>
</reference>
<comment type="caution">
    <text evidence="2">The sequence shown here is derived from an EMBL/GenBank/DDBJ whole genome shotgun (WGS) entry which is preliminary data.</text>
</comment>
<protein>
    <submittedName>
        <fullName evidence="2">Uncharacterized protein</fullName>
    </submittedName>
</protein>
<feature type="compositionally biased region" description="Basic and acidic residues" evidence="1">
    <location>
        <begin position="11"/>
        <end position="23"/>
    </location>
</feature>
<gene>
    <name evidence="2" type="ORF">SNEC2469_LOCUS25418</name>
</gene>
<dbReference type="EMBL" id="CAJNJA010050130">
    <property type="protein sequence ID" value="CAE7840023.1"/>
    <property type="molecule type" value="Genomic_DNA"/>
</dbReference>
<name>A0A812ZVC7_9DINO</name>
<feature type="region of interest" description="Disordered" evidence="1">
    <location>
        <begin position="1"/>
        <end position="78"/>
    </location>
</feature>